<evidence type="ECO:0000313" key="5">
    <source>
        <dbReference type="EMBL" id="MBQ0830432.1"/>
    </source>
</evidence>
<dbReference type="PROSITE" id="PS51257">
    <property type="entry name" value="PROKAR_LIPOPROTEIN"/>
    <property type="match status" value="1"/>
</dbReference>
<accession>A0A940XNP3</accession>
<feature type="domain" description="Leucine-binding protein" evidence="4">
    <location>
        <begin position="43"/>
        <end position="398"/>
    </location>
</feature>
<dbReference type="InterPro" id="IPR028081">
    <property type="entry name" value="Leu-bd"/>
</dbReference>
<feature type="signal peptide" evidence="3">
    <location>
        <begin position="1"/>
        <end position="22"/>
    </location>
</feature>
<evidence type="ECO:0000313" key="6">
    <source>
        <dbReference type="Proteomes" id="UP000677875"/>
    </source>
</evidence>
<name>A0A940XNP3_9ACTN</name>
<dbReference type="Pfam" id="PF13458">
    <property type="entry name" value="Peripla_BP_6"/>
    <property type="match status" value="1"/>
</dbReference>
<feature type="chain" id="PRO_5039345136" evidence="3">
    <location>
        <begin position="23"/>
        <end position="412"/>
    </location>
</feature>
<dbReference type="RefSeq" id="WP_210876200.1">
    <property type="nucleotide sequence ID" value="NZ_JAGPNL010000010.1"/>
</dbReference>
<gene>
    <name evidence="5" type="ORF">J5Y05_28685</name>
</gene>
<keyword evidence="6" id="KW-1185">Reference proteome</keyword>
<protein>
    <submittedName>
        <fullName evidence="5">Branched-chain amino acid ABC transporter substrate-binding protein</fullName>
    </submittedName>
</protein>
<dbReference type="PANTHER" id="PTHR47151">
    <property type="entry name" value="LEU/ILE/VAL-BINDING ABC TRANSPORTER SUBUNIT"/>
    <property type="match status" value="1"/>
</dbReference>
<dbReference type="PANTHER" id="PTHR47151:SF2">
    <property type="entry name" value="AMINO ACID BINDING PROTEIN"/>
    <property type="match status" value="1"/>
</dbReference>
<comment type="caution">
    <text evidence="5">The sequence shown here is derived from an EMBL/GenBank/DDBJ whole genome shotgun (WGS) entry which is preliminary data.</text>
</comment>
<proteinExistence type="inferred from homology"/>
<dbReference type="Proteomes" id="UP000677875">
    <property type="component" value="Unassembled WGS sequence"/>
</dbReference>
<dbReference type="SUPFAM" id="SSF53822">
    <property type="entry name" value="Periplasmic binding protein-like I"/>
    <property type="match status" value="1"/>
</dbReference>
<evidence type="ECO:0000256" key="1">
    <source>
        <dbReference type="ARBA" id="ARBA00010062"/>
    </source>
</evidence>
<dbReference type="InterPro" id="IPR028082">
    <property type="entry name" value="Peripla_BP_I"/>
</dbReference>
<evidence type="ECO:0000256" key="2">
    <source>
        <dbReference type="ARBA" id="ARBA00022729"/>
    </source>
</evidence>
<organism evidence="5 6">
    <name type="scientific">Streptomyces tagetis</name>
    <dbReference type="NCBI Taxonomy" id="2820809"/>
    <lineage>
        <taxon>Bacteria</taxon>
        <taxon>Bacillati</taxon>
        <taxon>Actinomycetota</taxon>
        <taxon>Actinomycetes</taxon>
        <taxon>Kitasatosporales</taxon>
        <taxon>Streptomycetaceae</taxon>
        <taxon>Streptomyces</taxon>
    </lineage>
</organism>
<evidence type="ECO:0000259" key="4">
    <source>
        <dbReference type="Pfam" id="PF13458"/>
    </source>
</evidence>
<evidence type="ECO:0000256" key="3">
    <source>
        <dbReference type="SAM" id="SignalP"/>
    </source>
</evidence>
<keyword evidence="2 3" id="KW-0732">Signal</keyword>
<dbReference type="AlphaFoldDB" id="A0A940XNP3"/>
<dbReference type="EMBL" id="JAGPNL010000010">
    <property type="protein sequence ID" value="MBQ0830432.1"/>
    <property type="molecule type" value="Genomic_DNA"/>
</dbReference>
<dbReference type="CDD" id="cd06342">
    <property type="entry name" value="PBP1_ABC_LIVBP-like"/>
    <property type="match status" value="1"/>
</dbReference>
<comment type="similarity">
    <text evidence="1">Belongs to the leucine-binding protein family.</text>
</comment>
<dbReference type="Gene3D" id="3.40.50.2300">
    <property type="match status" value="2"/>
</dbReference>
<reference evidence="5" key="1">
    <citation type="submission" date="2021-04" db="EMBL/GenBank/DDBJ databases">
        <title>Genome seq and assembly of Streptomyces sp. RG38.</title>
        <authorList>
            <person name="Chhetri G."/>
        </authorList>
    </citation>
    <scope>NUCLEOTIDE SEQUENCE</scope>
    <source>
        <strain evidence="5">RG38</strain>
    </source>
</reference>
<sequence>MRQRSLIAITAALAAGALTLTACGSRDDDGGSDSGNGGSKGTTVVIGVDAPLTGDLSALGLGIKNSADLAAKTANKQEFVKGITFEVQALDDQGQPSAGQQNAAKFVANKDVLGVVGPLNSSVGESMQKVFDSAKLVEVSPANTGPSLTQGPDWRTKKVRPYTSYFRTATTDAIQGPFAAQYVFNKAKKTKVFVIDDKKTYGAGLAGTFTDEFKKLGGKVVGTEHINPDTKDFSSVATKVKNSGADVVYYGGEYPQAGPLSKQIKDAGAKIPLVGGDGIKDDTFIKLAGAQSTGDLSTSVGAPVEELDSAKKFVEDYKAAGYKEDYAAYGGYSYDSAWAVIEAVKKVVEDNGGKLPSDARAKVTEAMQNVSFDGVTGKVSFDEFGDATNKQLTVYAVKNGVFEAVDSGTYTG</sequence>